<comment type="caution">
    <text evidence="2">The sequence shown here is derived from an EMBL/GenBank/DDBJ whole genome shotgun (WGS) entry which is preliminary data.</text>
</comment>
<evidence type="ECO:0000313" key="3">
    <source>
        <dbReference type="Proteomes" id="UP000023152"/>
    </source>
</evidence>
<proteinExistence type="predicted"/>
<accession>X6MUN3</accession>
<feature type="transmembrane region" description="Helical" evidence="1">
    <location>
        <begin position="114"/>
        <end position="135"/>
    </location>
</feature>
<dbReference type="Proteomes" id="UP000023152">
    <property type="component" value="Unassembled WGS sequence"/>
</dbReference>
<evidence type="ECO:0000313" key="2">
    <source>
        <dbReference type="EMBL" id="ETO16815.1"/>
    </source>
</evidence>
<evidence type="ECO:0000256" key="1">
    <source>
        <dbReference type="SAM" id="Phobius"/>
    </source>
</evidence>
<keyword evidence="3" id="KW-1185">Reference proteome</keyword>
<keyword evidence="1" id="KW-0472">Membrane</keyword>
<keyword evidence="1" id="KW-1133">Transmembrane helix</keyword>
<reference evidence="2 3" key="1">
    <citation type="journal article" date="2013" name="Curr. Biol.">
        <title>The Genome of the Foraminiferan Reticulomyxa filosa.</title>
        <authorList>
            <person name="Glockner G."/>
            <person name="Hulsmann N."/>
            <person name="Schleicher M."/>
            <person name="Noegel A.A."/>
            <person name="Eichinger L."/>
            <person name="Gallinger C."/>
            <person name="Pawlowski J."/>
            <person name="Sierra R."/>
            <person name="Euteneuer U."/>
            <person name="Pillet L."/>
            <person name="Moustafa A."/>
            <person name="Platzer M."/>
            <person name="Groth M."/>
            <person name="Szafranski K."/>
            <person name="Schliwa M."/>
        </authorList>
    </citation>
    <scope>NUCLEOTIDE SEQUENCE [LARGE SCALE GENOMIC DNA]</scope>
</reference>
<dbReference type="EMBL" id="ASPP01017799">
    <property type="protein sequence ID" value="ETO16815.1"/>
    <property type="molecule type" value="Genomic_DNA"/>
</dbReference>
<feature type="transmembrane region" description="Helical" evidence="1">
    <location>
        <begin position="71"/>
        <end position="93"/>
    </location>
</feature>
<sequence>MDYDMGINSFYEFLGGNFIQTNLDKYLGENNKISYLTSEMANKIDLYHPIGKISAASTGLIYDYLQYHNPLISWGTSFVINTLSYLVTSMVYLSYDTKPLNFNTYFTKIKEFYFSLQLVPSLTKAIVIPIGMGIYQQYPTALACSLTLTTHLLFPRHQKEITVFNKYKIPTSVVTVGIGIAAVEKFCFYQKPYSSTAFIAYTKGNFSPEGLSFLSNFMQHEWKYLKLYFIRENQQGIQAVNKVFNQVAQPISDKINVKLLSMKQAEDVYLKDTYLLPTPLKNTSDASYIVINDVDDLELVKIVISDKRYEHYQDVKTFNSFCNAHCFYLKNPALELYELSCLAA</sequence>
<organism evidence="2 3">
    <name type="scientific">Reticulomyxa filosa</name>
    <dbReference type="NCBI Taxonomy" id="46433"/>
    <lineage>
        <taxon>Eukaryota</taxon>
        <taxon>Sar</taxon>
        <taxon>Rhizaria</taxon>
        <taxon>Retaria</taxon>
        <taxon>Foraminifera</taxon>
        <taxon>Monothalamids</taxon>
        <taxon>Reticulomyxidae</taxon>
        <taxon>Reticulomyxa</taxon>
    </lineage>
</organism>
<gene>
    <name evidence="2" type="ORF">RFI_20525</name>
</gene>
<name>X6MUN3_RETFI</name>
<keyword evidence="1" id="KW-0812">Transmembrane</keyword>
<dbReference type="AlphaFoldDB" id="X6MUN3"/>
<protein>
    <submittedName>
        <fullName evidence="2">Uncharacterized protein</fullName>
    </submittedName>
</protein>